<evidence type="ECO:0000313" key="2">
    <source>
        <dbReference type="Proteomes" id="UP000520291"/>
    </source>
</evidence>
<dbReference type="Proteomes" id="UP000520291">
    <property type="component" value="Unassembled WGS sequence"/>
</dbReference>
<sequence>MFGHTFSSANFAVTLDGRRIAAAGGCNHDLTQEDCDRFIVLLTKRYGESEQGDGKWFPVRLYKWRLKDRTLTFAMSTIS</sequence>
<evidence type="ECO:0000313" key="1">
    <source>
        <dbReference type="EMBL" id="NME87923.1"/>
    </source>
</evidence>
<gene>
    <name evidence="1" type="ORF">HF841_18230</name>
</gene>
<dbReference type="EMBL" id="JABAGL010000036">
    <property type="protein sequence ID" value="NME87923.1"/>
    <property type="molecule type" value="Genomic_DNA"/>
</dbReference>
<proteinExistence type="predicted"/>
<dbReference type="AlphaFoldDB" id="A0A7X9SEK2"/>
<name>A0A7X9SEK2_9BACE</name>
<protein>
    <submittedName>
        <fullName evidence="1">Uncharacterized protein</fullName>
    </submittedName>
</protein>
<accession>A0A7X9SEK2</accession>
<comment type="caution">
    <text evidence="1">The sequence shown here is derived from an EMBL/GenBank/DDBJ whole genome shotgun (WGS) entry which is preliminary data.</text>
</comment>
<dbReference type="RefSeq" id="WP_168948261.1">
    <property type="nucleotide sequence ID" value="NZ_JABAGL010000036.1"/>
</dbReference>
<reference evidence="1 2" key="1">
    <citation type="submission" date="2020-04" db="EMBL/GenBank/DDBJ databases">
        <authorList>
            <person name="Hitch T.C.A."/>
            <person name="Wylensek D."/>
            <person name="Clavel T."/>
        </authorList>
    </citation>
    <scope>NUCLEOTIDE SEQUENCE [LARGE SCALE GENOMIC DNA]</scope>
    <source>
        <strain evidence="1 2">WCA3-601-WT-5E</strain>
    </source>
</reference>
<organism evidence="1 2">
    <name type="scientific">Bacteroides eggerthii</name>
    <dbReference type="NCBI Taxonomy" id="28111"/>
    <lineage>
        <taxon>Bacteria</taxon>
        <taxon>Pseudomonadati</taxon>
        <taxon>Bacteroidota</taxon>
        <taxon>Bacteroidia</taxon>
        <taxon>Bacteroidales</taxon>
        <taxon>Bacteroidaceae</taxon>
        <taxon>Bacteroides</taxon>
    </lineage>
</organism>